<dbReference type="SMART" id="SM00025">
    <property type="entry name" value="Pumilio"/>
    <property type="match status" value="8"/>
</dbReference>
<feature type="repeat" description="Pumilio" evidence="8">
    <location>
        <begin position="1129"/>
        <end position="1164"/>
    </location>
</feature>
<evidence type="ECO:0000256" key="7">
    <source>
        <dbReference type="ARBA" id="ARBA00040564"/>
    </source>
</evidence>
<organism evidence="11">
    <name type="scientific">Tetraodon nigroviridis</name>
    <name type="common">Spotted green pufferfish</name>
    <name type="synonym">Chelonodon nigroviridis</name>
    <dbReference type="NCBI Taxonomy" id="99883"/>
    <lineage>
        <taxon>Eukaryota</taxon>
        <taxon>Metazoa</taxon>
        <taxon>Chordata</taxon>
        <taxon>Craniata</taxon>
        <taxon>Vertebrata</taxon>
        <taxon>Euteleostomi</taxon>
        <taxon>Actinopterygii</taxon>
        <taxon>Neopterygii</taxon>
        <taxon>Teleostei</taxon>
        <taxon>Neoteleostei</taxon>
        <taxon>Acanthomorphata</taxon>
        <taxon>Eupercaria</taxon>
        <taxon>Tetraodontiformes</taxon>
        <taxon>Tetradontoidea</taxon>
        <taxon>Tetraodontidae</taxon>
        <taxon>Tetraodon</taxon>
    </lineage>
</organism>
<dbReference type="OrthoDB" id="668540at2759"/>
<feature type="region of interest" description="Disordered" evidence="9">
    <location>
        <begin position="18"/>
        <end position="67"/>
    </location>
</feature>
<keyword evidence="6" id="KW-0694">RNA-binding</keyword>
<name>Q4RNL3_TETNG</name>
<feature type="region of interest" description="Disordered" evidence="9">
    <location>
        <begin position="212"/>
        <end position="235"/>
    </location>
</feature>
<evidence type="ECO:0000313" key="11">
    <source>
        <dbReference type="EMBL" id="CAG10019.1"/>
    </source>
</evidence>
<feature type="compositionally biased region" description="Basic and acidic residues" evidence="9">
    <location>
        <begin position="222"/>
        <end position="235"/>
    </location>
</feature>
<proteinExistence type="predicted"/>
<dbReference type="GO" id="GO:0003730">
    <property type="term" value="F:mRNA 3'-UTR binding"/>
    <property type="evidence" value="ECO:0007669"/>
    <property type="project" value="TreeGrafter"/>
</dbReference>
<feature type="non-terminal residue" evidence="11">
    <location>
        <position position="1"/>
    </location>
</feature>
<evidence type="ECO:0000259" key="10">
    <source>
        <dbReference type="PROSITE" id="PS50303"/>
    </source>
</evidence>
<dbReference type="InterPro" id="IPR033133">
    <property type="entry name" value="PUM-HD"/>
</dbReference>
<evidence type="ECO:0000256" key="8">
    <source>
        <dbReference type="PROSITE-ProRule" id="PRU00317"/>
    </source>
</evidence>
<evidence type="ECO:0000256" key="4">
    <source>
        <dbReference type="ARBA" id="ARBA00022737"/>
    </source>
</evidence>
<reference evidence="11" key="2">
    <citation type="submission" date="2004-02" db="EMBL/GenBank/DDBJ databases">
        <authorList>
            <consortium name="Genoscope"/>
            <consortium name="Whitehead Institute Centre for Genome Research"/>
        </authorList>
    </citation>
    <scope>NUCLEOTIDE SEQUENCE</scope>
</reference>
<protein>
    <recommendedName>
        <fullName evidence="7">Pumilio homolog 1</fullName>
    </recommendedName>
</protein>
<sequence>GGMSSVCVLKRKAVLWQDSFSPHRRTTSPSMPVVLSSGGHAPPAGQTSQATPPSQQGVAGAGRSQDDAMVDYFFQRQHGEQPGKHRWPTGDNIHDSQVRSMDELNHDFQALALEGRAMGEQLLTGKKFWETDDSGKDGPKGIFLDQWRDSAWGASDHSVSQPIMVSRRPGQGFHGGEVGVGSVMSPRSESGGLGVSMVEYVLSSSPADKLDSCLRKGPYGQRDGEVEEEKREKPKAAFEGEKLKELTESEVDVIVDAINPNGLPVQNGLDVDVKEFGRPQGNMPTSGPESDLLGGPGGIGAEGLTPLGGGGGPKPPEDFSGVEQGGVTMDPMESVMEPLQFDYNSQMQMDSAPTVGLFDYTNQQQLFQRNNALAVQQLTAAQQQQYALAAAQQPHIGLAPAFVPNPYIISAAPPGTDPYAAGLAAAATLGPAVMPPQYYGVTPWGVYPANLFQQQAAAANNSANQQAANQGQQNQQQVMRAGGNQRPLTPSQGQQGQQNEQLVAAAAVNSALAFGQGLAAGVPGYPVLAPAAYYDQTGALVVNTGARSGPVRLMAPASVIISPSAAQAGTVAVQYMSGGITEYLFLIHTKSALLVALNGIPCAYLPLSLSVSSLTVAAAAASAGGANGGLGGGANGPFRAMASQQPQQQGGPGGALGGSSFYGSSSLNSSSQSSSLFSQGSGQPGPGSASLGFSQPTSSSLGATLGATLGGFGTAGELHSFPRTRPLAHPFLTVFCLHLVANSSGGSGSRRDSLTGNNELYKRTPSSLTPIGHGGFYNGTLGFSPSPGPVGMPLPNQGPSHSLTPPPSLSNHSSSSNLNLGGLTNGSGRFISAAPGAEAKYRSAASSGSSLFSPSSQLFPSSRLRYGMSDVMPSGRSRLLEDFRNNRYPNLQLRDIAGHIMEFSQDQHGSRFIQLKLERASSAERQLVFSEILQAAYQLMVDVFGNYVIQKFFEFGSLDQKLALAERIRGHVLSLALQMYGCRVIQKALEFIPSDQQVIVTGLAGGFGLFRLKGAAVQRRLWIVGPGAVVEEAFKQGLDTDVMSALSPVLQSEMVRELDGHVLKCVKDQNGNHVVQKCIECVQPHALHFIIDAFKGQVFALSTHPYGCRVIQRILEHCLPEQTLPILEELHQHTEQLVQDQYGNYVIQHVLEHGRAEDKSKIVAEIRGNVLGLSQHKFASNVVEKCVTHASRAERAVLIDEVCSLTEGPHSALYTMMKDQYANYVVQKMIDVAEPTQRKIVMHKIRPHISTLRKYTYGKHILAKLEKYYMKNGVDLGPLCGPPNGIM</sequence>
<dbReference type="GO" id="GO:0005829">
    <property type="term" value="C:cytosol"/>
    <property type="evidence" value="ECO:0007669"/>
    <property type="project" value="TreeGrafter"/>
</dbReference>
<gene>
    <name evidence="11" type="ORF">GSTENG00031503001</name>
</gene>
<feature type="repeat" description="Pumilio" evidence="8">
    <location>
        <begin position="895"/>
        <end position="930"/>
    </location>
</feature>
<evidence type="ECO:0000256" key="1">
    <source>
        <dbReference type="ARBA" id="ARBA00004201"/>
    </source>
</evidence>
<feature type="compositionally biased region" description="Low complexity" evidence="9">
    <location>
        <begin position="798"/>
        <end position="821"/>
    </location>
</feature>
<feature type="domain" description="PUM-HD" evidence="10">
    <location>
        <begin position="875"/>
        <end position="1269"/>
    </location>
</feature>
<keyword evidence="4" id="KW-0677">Repeat</keyword>
<dbReference type="SUPFAM" id="SSF48371">
    <property type="entry name" value="ARM repeat"/>
    <property type="match status" value="1"/>
</dbReference>
<dbReference type="PROSITE" id="PS50302">
    <property type="entry name" value="PUM"/>
    <property type="match status" value="8"/>
</dbReference>
<dbReference type="CDD" id="cd07920">
    <property type="entry name" value="Pumilio"/>
    <property type="match status" value="1"/>
</dbReference>
<dbReference type="GO" id="GO:0006417">
    <property type="term" value="P:regulation of translation"/>
    <property type="evidence" value="ECO:0007669"/>
    <property type="project" value="UniProtKB-KW"/>
</dbReference>
<keyword evidence="5" id="KW-0810">Translation regulation</keyword>
<feature type="compositionally biased region" description="Polar residues" evidence="9">
    <location>
        <begin position="45"/>
        <end position="57"/>
    </location>
</feature>
<comment type="caution">
    <text evidence="11">The sequence shown here is derived from an EMBL/GenBank/DDBJ whole genome shotgun (WGS) entry which is preliminary data.</text>
</comment>
<feature type="region of interest" description="Disordered" evidence="9">
    <location>
        <begin position="672"/>
        <end position="696"/>
    </location>
</feature>
<dbReference type="KEGG" id="tng:GSTEN00031503G001"/>
<evidence type="ECO:0000256" key="6">
    <source>
        <dbReference type="ARBA" id="ARBA00022884"/>
    </source>
</evidence>
<dbReference type="Gene3D" id="1.25.10.10">
    <property type="entry name" value="Leucine-rich Repeat Variant"/>
    <property type="match status" value="2"/>
</dbReference>
<feature type="compositionally biased region" description="Low complexity" evidence="9">
    <location>
        <begin position="462"/>
        <end position="477"/>
    </location>
</feature>
<evidence type="ECO:0000256" key="5">
    <source>
        <dbReference type="ARBA" id="ARBA00022845"/>
    </source>
</evidence>
<accession>Q4RNL3</accession>
<feature type="repeat" description="Pumilio" evidence="8">
    <location>
        <begin position="1057"/>
        <end position="1092"/>
    </location>
</feature>
<dbReference type="PANTHER" id="PTHR12537">
    <property type="entry name" value="RNA BINDING PROTEIN PUMILIO-RELATED"/>
    <property type="match status" value="1"/>
</dbReference>
<feature type="repeat" description="Pumilio" evidence="8">
    <location>
        <begin position="1204"/>
        <end position="1243"/>
    </location>
</feature>
<dbReference type="InterPro" id="IPR016024">
    <property type="entry name" value="ARM-type_fold"/>
</dbReference>
<feature type="repeat" description="Pumilio" evidence="8">
    <location>
        <begin position="1093"/>
        <end position="1128"/>
    </location>
</feature>
<evidence type="ECO:0000256" key="2">
    <source>
        <dbReference type="ARBA" id="ARBA00004463"/>
    </source>
</evidence>
<feature type="region of interest" description="Disordered" evidence="9">
    <location>
        <begin position="462"/>
        <end position="500"/>
    </location>
</feature>
<dbReference type="InterPro" id="IPR011989">
    <property type="entry name" value="ARM-like"/>
</dbReference>
<feature type="repeat" description="Pumilio" evidence="8">
    <location>
        <begin position="1165"/>
        <end position="1200"/>
    </location>
</feature>
<reference evidence="11" key="1">
    <citation type="journal article" date="2004" name="Nature">
        <title>Genome duplication in the teleost fish Tetraodon nigroviridis reveals the early vertebrate proto-karyotype.</title>
        <authorList>
            <person name="Jaillon O."/>
            <person name="Aury J.-M."/>
            <person name="Brunet F."/>
            <person name="Petit J.-L."/>
            <person name="Stange-Thomann N."/>
            <person name="Mauceli E."/>
            <person name="Bouneau L."/>
            <person name="Fischer C."/>
            <person name="Ozouf-Costaz C."/>
            <person name="Bernot A."/>
            <person name="Nicaud S."/>
            <person name="Jaffe D."/>
            <person name="Fisher S."/>
            <person name="Lutfalla G."/>
            <person name="Dossat C."/>
            <person name="Segurens B."/>
            <person name="Dasilva C."/>
            <person name="Salanoubat M."/>
            <person name="Levy M."/>
            <person name="Boudet N."/>
            <person name="Castellano S."/>
            <person name="Anthouard V."/>
            <person name="Jubin C."/>
            <person name="Castelli V."/>
            <person name="Katinka M."/>
            <person name="Vacherie B."/>
            <person name="Biemont C."/>
            <person name="Skalli Z."/>
            <person name="Cattolico L."/>
            <person name="Poulain J."/>
            <person name="De Berardinis V."/>
            <person name="Cruaud C."/>
            <person name="Duprat S."/>
            <person name="Brottier P."/>
            <person name="Coutanceau J.-P."/>
            <person name="Gouzy J."/>
            <person name="Parra G."/>
            <person name="Lardier G."/>
            <person name="Chapple C."/>
            <person name="McKernan K.J."/>
            <person name="McEwan P."/>
            <person name="Bosak S."/>
            <person name="Kellis M."/>
            <person name="Volff J.-N."/>
            <person name="Guigo R."/>
            <person name="Zody M.C."/>
            <person name="Mesirov J."/>
            <person name="Lindblad-Toh K."/>
            <person name="Birren B."/>
            <person name="Nusbaum C."/>
            <person name="Kahn D."/>
            <person name="Robinson-Rechavi M."/>
            <person name="Laudet V."/>
            <person name="Schachter V."/>
            <person name="Quetier F."/>
            <person name="Saurin W."/>
            <person name="Scarpelli C."/>
            <person name="Wincker P."/>
            <person name="Lander E.S."/>
            <person name="Weissenbach J."/>
            <person name="Roest Crollius H."/>
        </authorList>
    </citation>
    <scope>NUCLEOTIDE SEQUENCE [LARGE SCALE GENOMIC DNA]</scope>
</reference>
<comment type="subcellular location">
    <subcellularLocation>
        <location evidence="1">Cytoplasm</location>
        <location evidence="1">P-body</location>
    </subcellularLocation>
    <subcellularLocation>
        <location evidence="2">Cytoplasmic granule</location>
    </subcellularLocation>
</comment>
<evidence type="ECO:0000256" key="9">
    <source>
        <dbReference type="SAM" id="MobiDB-lite"/>
    </source>
</evidence>
<dbReference type="GO" id="GO:0035196">
    <property type="term" value="P:miRNA processing"/>
    <property type="evidence" value="ECO:0007669"/>
    <property type="project" value="TreeGrafter"/>
</dbReference>
<evidence type="ECO:0000256" key="3">
    <source>
        <dbReference type="ARBA" id="ARBA00022490"/>
    </source>
</evidence>
<keyword evidence="3" id="KW-0963">Cytoplasm</keyword>
<feature type="repeat" description="Pumilio" evidence="8">
    <location>
        <begin position="967"/>
        <end position="1002"/>
    </location>
</feature>
<feature type="repeat" description="Pumilio" evidence="8">
    <location>
        <begin position="931"/>
        <end position="966"/>
    </location>
</feature>
<feature type="region of interest" description="Disordered" evidence="9">
    <location>
        <begin position="782"/>
        <end position="821"/>
    </location>
</feature>
<feature type="region of interest" description="Disordered" evidence="9">
    <location>
        <begin position="636"/>
        <end position="655"/>
    </location>
</feature>
<dbReference type="PANTHER" id="PTHR12537:SF1">
    <property type="entry name" value="PUMILIO HOMOLOG 1"/>
    <property type="match status" value="1"/>
</dbReference>
<dbReference type="GO" id="GO:0043488">
    <property type="term" value="P:regulation of mRNA stability"/>
    <property type="evidence" value="ECO:0007669"/>
    <property type="project" value="TreeGrafter"/>
</dbReference>
<dbReference type="GO" id="GO:0000932">
    <property type="term" value="C:P-body"/>
    <property type="evidence" value="ECO:0007669"/>
    <property type="project" value="UniProtKB-SubCell"/>
</dbReference>
<dbReference type="PROSITE" id="PS50303">
    <property type="entry name" value="PUM_HD"/>
    <property type="match status" value="1"/>
</dbReference>
<dbReference type="EMBL" id="CAAE01015012">
    <property type="protein sequence ID" value="CAG10019.1"/>
    <property type="molecule type" value="Genomic_DNA"/>
</dbReference>
<dbReference type="InterPro" id="IPR033712">
    <property type="entry name" value="Pumilio_RNA-bd"/>
</dbReference>
<dbReference type="InterPro" id="IPR001313">
    <property type="entry name" value="Pumilio_RNA-bd_rpt"/>
</dbReference>
<dbReference type="Pfam" id="PF00806">
    <property type="entry name" value="PUF"/>
    <property type="match status" value="8"/>
</dbReference>